<dbReference type="RefSeq" id="WP_183938834.1">
    <property type="nucleotide sequence ID" value="NZ_JACHBI010000008.1"/>
</dbReference>
<keyword evidence="6" id="KW-1185">Reference proteome</keyword>
<dbReference type="NCBIfam" id="NF043033">
    <property type="entry name" value="OxoTetrIsom"/>
    <property type="match status" value="1"/>
</dbReference>
<organism evidence="5 6">
    <name type="scientific">Rhizobium paranaense</name>
    <dbReference type="NCBI Taxonomy" id="1650438"/>
    <lineage>
        <taxon>Bacteria</taxon>
        <taxon>Pseudomonadati</taxon>
        <taxon>Pseudomonadota</taxon>
        <taxon>Alphaproteobacteria</taxon>
        <taxon>Hyphomicrobiales</taxon>
        <taxon>Rhizobiaceae</taxon>
        <taxon>Rhizobium/Agrobacterium group</taxon>
        <taxon>Rhizobium</taxon>
    </lineage>
</organism>
<dbReference type="GO" id="GO:0046487">
    <property type="term" value="P:glyoxylate metabolic process"/>
    <property type="evidence" value="ECO:0007669"/>
    <property type="project" value="TreeGrafter"/>
</dbReference>
<dbReference type="EC" id="5.3.1.22" evidence="5"/>
<comment type="caution">
    <text evidence="5">The sequence shown here is derived from an EMBL/GenBank/DDBJ whole genome shotgun (WGS) entry which is preliminary data.</text>
</comment>
<evidence type="ECO:0000259" key="4">
    <source>
        <dbReference type="Pfam" id="PF01261"/>
    </source>
</evidence>
<sequence>MPAFAANLTMMFNEWSFLDRFDAAAEAGFSAVEYLFPYDFKPEDIQERLVRNGLTQALFNMPPGDWAAGMRGLASLPGRFDDVADGVTRALVYAEATGVKNIHLMSGLGDRNDQQARLNYRRAVEHAAERLAERGLNLLLEPINGRNMPGYFLNDFHAAAQMIGEFGLTNVKLQFDIYHCQIIHGDVTTRLRELIPISGHVQIASVPSRQEPDGEELNYPFLFSELDRLGYTGYVGCEYHPRGRTTDGLGWFEPYKRG</sequence>
<evidence type="ECO:0000256" key="3">
    <source>
        <dbReference type="PIRSR" id="PIRSR006241-50"/>
    </source>
</evidence>
<feature type="active site" description="Proton donor/acceptor" evidence="3">
    <location>
        <position position="238"/>
    </location>
</feature>
<keyword evidence="1 2" id="KW-0413">Isomerase</keyword>
<dbReference type="EMBL" id="JACHBI010000008">
    <property type="protein sequence ID" value="MBB5575553.1"/>
    <property type="molecule type" value="Genomic_DNA"/>
</dbReference>
<dbReference type="Pfam" id="PF01261">
    <property type="entry name" value="AP_endonuc_2"/>
    <property type="match status" value="1"/>
</dbReference>
<dbReference type="Proteomes" id="UP000549882">
    <property type="component" value="Unassembled WGS sequence"/>
</dbReference>
<evidence type="ECO:0000313" key="6">
    <source>
        <dbReference type="Proteomes" id="UP000549882"/>
    </source>
</evidence>
<protein>
    <submittedName>
        <fullName evidence="5">Hydroxypyruvate isomerase</fullName>
        <ecNumber evidence="5">5.3.1.22</ecNumber>
    </submittedName>
</protein>
<dbReference type="PIRSF" id="PIRSF006241">
    <property type="entry name" value="HyI"/>
    <property type="match status" value="1"/>
</dbReference>
<dbReference type="PANTHER" id="PTHR43489">
    <property type="entry name" value="ISOMERASE"/>
    <property type="match status" value="1"/>
</dbReference>
<dbReference type="AlphaFoldDB" id="A0A7W9D2R2"/>
<dbReference type="SUPFAM" id="SSF51658">
    <property type="entry name" value="Xylose isomerase-like"/>
    <property type="match status" value="1"/>
</dbReference>
<evidence type="ECO:0000313" key="5">
    <source>
        <dbReference type="EMBL" id="MBB5575553.1"/>
    </source>
</evidence>
<reference evidence="5 6" key="1">
    <citation type="submission" date="2020-08" db="EMBL/GenBank/DDBJ databases">
        <title>Genomic Encyclopedia of Type Strains, Phase IV (KMG-V): Genome sequencing to study the core and pangenomes of soil and plant-associated prokaryotes.</title>
        <authorList>
            <person name="Whitman W."/>
        </authorList>
    </citation>
    <scope>NUCLEOTIDE SEQUENCE [LARGE SCALE GENOMIC DNA]</scope>
    <source>
        <strain evidence="5 6">SEMIA 4064</strain>
    </source>
</reference>
<dbReference type="InterPro" id="IPR013022">
    <property type="entry name" value="Xyl_isomerase-like_TIM-brl"/>
</dbReference>
<dbReference type="FunFam" id="3.20.20.150:FF:000007">
    <property type="entry name" value="Hydroxypyruvate isomerase"/>
    <property type="match status" value="1"/>
</dbReference>
<feature type="active site" description="Proton donor/acceptor" evidence="3">
    <location>
        <position position="141"/>
    </location>
</feature>
<evidence type="ECO:0000256" key="1">
    <source>
        <dbReference type="ARBA" id="ARBA00023235"/>
    </source>
</evidence>
<feature type="domain" description="Xylose isomerase-like TIM barrel" evidence="4">
    <location>
        <begin position="21"/>
        <end position="253"/>
    </location>
</feature>
<accession>A0A7W9D2R2</accession>
<dbReference type="InterPro" id="IPR050417">
    <property type="entry name" value="Sugar_Epim/Isomerase"/>
</dbReference>
<dbReference type="GO" id="GO:0008903">
    <property type="term" value="F:hydroxypyruvate isomerase activity"/>
    <property type="evidence" value="ECO:0007669"/>
    <property type="project" value="UniProtKB-EC"/>
</dbReference>
<dbReference type="Gene3D" id="3.20.20.150">
    <property type="entry name" value="Divalent-metal-dependent TIM barrel enzymes"/>
    <property type="match status" value="1"/>
</dbReference>
<dbReference type="InterPro" id="IPR036237">
    <property type="entry name" value="Xyl_isomerase-like_sf"/>
</dbReference>
<proteinExistence type="inferred from homology"/>
<evidence type="ECO:0000256" key="2">
    <source>
        <dbReference type="PIRNR" id="PIRNR006241"/>
    </source>
</evidence>
<dbReference type="InterPro" id="IPR053398">
    <property type="entry name" value="HPT_OtnI_isomerases"/>
</dbReference>
<dbReference type="InterPro" id="IPR026040">
    <property type="entry name" value="HyI-like"/>
</dbReference>
<dbReference type="PANTHER" id="PTHR43489:SF6">
    <property type="entry name" value="HYDROXYPYRUVATE ISOMERASE-RELATED"/>
    <property type="match status" value="1"/>
</dbReference>
<gene>
    <name evidence="5" type="ORF">GGD50_004188</name>
</gene>
<name>A0A7W9D2R2_9HYPH</name>
<comment type="similarity">
    <text evidence="2">Belongs to the hyi family.</text>
</comment>
<keyword evidence="5" id="KW-0670">Pyruvate</keyword>